<dbReference type="EMBL" id="JACVDC010000006">
    <property type="protein sequence ID" value="MBC9795076.1"/>
    <property type="molecule type" value="Genomic_DNA"/>
</dbReference>
<dbReference type="Pfam" id="PF26603">
    <property type="entry name" value="DUF8188"/>
    <property type="match status" value="1"/>
</dbReference>
<keyword evidence="1" id="KW-1133">Transmembrane helix</keyword>
<comment type="caution">
    <text evidence="3">The sequence shown here is derived from an EMBL/GenBank/DDBJ whole genome shotgun (WGS) entry which is preliminary data.</text>
</comment>
<evidence type="ECO:0000313" key="4">
    <source>
        <dbReference type="Proteomes" id="UP000653730"/>
    </source>
</evidence>
<sequence>MKNLGIPYAVGYILAGLVVLPLLLLLVNKVFFQGNDAEKYIQDYLGNMENLKVHISPDQEIVSAYERYTAYLSKGDGIIHIRTKTFYSNEYDKHFQFRMVNIGDNFYSAFYNHIEKNGFIITVNKDDMNNSKMGTKENPVPVFRVVGDEKPVRLWHTGEDGETVYENYDITKIQYENSIYCHLKYVMPKEEFKEQFEKEK</sequence>
<dbReference type="RefSeq" id="WP_187964229.1">
    <property type="nucleotide sequence ID" value="NZ_JACVDC010000006.1"/>
</dbReference>
<organism evidence="3 4">
    <name type="scientific">Sinomicrobium weinanense</name>
    <dbReference type="NCBI Taxonomy" id="2842200"/>
    <lineage>
        <taxon>Bacteria</taxon>
        <taxon>Pseudomonadati</taxon>
        <taxon>Bacteroidota</taxon>
        <taxon>Flavobacteriia</taxon>
        <taxon>Flavobacteriales</taxon>
        <taxon>Flavobacteriaceae</taxon>
        <taxon>Sinomicrobium</taxon>
    </lineage>
</organism>
<dbReference type="Proteomes" id="UP000653730">
    <property type="component" value="Unassembled WGS sequence"/>
</dbReference>
<keyword evidence="4" id="KW-1185">Reference proteome</keyword>
<evidence type="ECO:0000259" key="2">
    <source>
        <dbReference type="Pfam" id="PF26603"/>
    </source>
</evidence>
<name>A0A926JPN5_9FLAO</name>
<protein>
    <recommendedName>
        <fullName evidence="2">DUF8188 domain-containing protein</fullName>
    </recommendedName>
</protein>
<evidence type="ECO:0000313" key="3">
    <source>
        <dbReference type="EMBL" id="MBC9795076.1"/>
    </source>
</evidence>
<feature type="transmembrane region" description="Helical" evidence="1">
    <location>
        <begin position="6"/>
        <end position="27"/>
    </location>
</feature>
<keyword evidence="1" id="KW-0812">Transmembrane</keyword>
<dbReference type="InterPro" id="IPR058501">
    <property type="entry name" value="DUF8188"/>
</dbReference>
<feature type="domain" description="DUF8188" evidence="2">
    <location>
        <begin position="36"/>
        <end position="196"/>
    </location>
</feature>
<evidence type="ECO:0000256" key="1">
    <source>
        <dbReference type="SAM" id="Phobius"/>
    </source>
</evidence>
<accession>A0A926JPN5</accession>
<dbReference type="AlphaFoldDB" id="A0A926JPN5"/>
<reference evidence="3 4" key="1">
    <citation type="submission" date="2020-09" db="EMBL/GenBank/DDBJ databases">
        <title>Sinomicrobium weinanense sp. nov., a halophilic bacteria isolated from saline-alkali soil.</title>
        <authorList>
            <person name="Wu P."/>
            <person name="Ren H."/>
            <person name="Mei Y."/>
            <person name="Liang Y."/>
            <person name="Chen Z."/>
        </authorList>
    </citation>
    <scope>NUCLEOTIDE SEQUENCE [LARGE SCALE GENOMIC DNA]</scope>
    <source>
        <strain evidence="3 4">FJxs</strain>
    </source>
</reference>
<keyword evidence="1" id="KW-0472">Membrane</keyword>
<proteinExistence type="predicted"/>
<gene>
    <name evidence="3" type="ORF">IBL28_03795</name>
</gene>